<keyword evidence="4" id="KW-0175">Coiled coil</keyword>
<keyword evidence="8" id="KW-1185">Reference proteome</keyword>
<evidence type="ECO:0000256" key="5">
    <source>
        <dbReference type="SAM" id="MobiDB-lite"/>
    </source>
</evidence>
<feature type="coiled-coil region" evidence="4">
    <location>
        <begin position="305"/>
        <end position="339"/>
    </location>
</feature>
<evidence type="ECO:0000313" key="7">
    <source>
        <dbReference type="EMBL" id="KAK7248974.1"/>
    </source>
</evidence>
<protein>
    <recommendedName>
        <fullName evidence="6">Aspartyl/asparaginy/proline hydroxylase domain-containing protein</fullName>
    </recommendedName>
</protein>
<evidence type="ECO:0000313" key="8">
    <source>
        <dbReference type="Proteomes" id="UP001363151"/>
    </source>
</evidence>
<evidence type="ECO:0000256" key="1">
    <source>
        <dbReference type="ARBA" id="ARBA00007730"/>
    </source>
</evidence>
<comment type="similarity">
    <text evidence="1">Belongs to the aspartyl/asparaginyl beta-hydroxylase family.</text>
</comment>
<dbReference type="InterPro" id="IPR027443">
    <property type="entry name" value="IPNS-like_sf"/>
</dbReference>
<dbReference type="InterPro" id="IPR051821">
    <property type="entry name" value="Asp/Asn_beta-hydroxylase"/>
</dbReference>
<keyword evidence="3" id="KW-0560">Oxidoreductase</keyword>
<dbReference type="Pfam" id="PF05118">
    <property type="entry name" value="Asp_Arg_Hydrox"/>
    <property type="match status" value="1"/>
</dbReference>
<dbReference type="Gene3D" id="2.60.120.330">
    <property type="entry name" value="B-lactam Antibiotic, Isopenicillin N Synthase, Chain"/>
    <property type="match status" value="1"/>
</dbReference>
<evidence type="ECO:0000256" key="2">
    <source>
        <dbReference type="ARBA" id="ARBA00022964"/>
    </source>
</evidence>
<dbReference type="Proteomes" id="UP001363151">
    <property type="component" value="Unassembled WGS sequence"/>
</dbReference>
<dbReference type="EMBL" id="JBBJCI010000084">
    <property type="protein sequence ID" value="KAK7248974.1"/>
    <property type="molecule type" value="Genomic_DNA"/>
</dbReference>
<comment type="caution">
    <text evidence="7">The sequence shown here is derived from an EMBL/GenBank/DDBJ whole genome shotgun (WGS) entry which is preliminary data.</text>
</comment>
<evidence type="ECO:0000256" key="3">
    <source>
        <dbReference type="ARBA" id="ARBA00023002"/>
    </source>
</evidence>
<dbReference type="Gene3D" id="1.25.40.10">
    <property type="entry name" value="Tetratricopeptide repeat domain"/>
    <property type="match status" value="1"/>
</dbReference>
<dbReference type="InterPro" id="IPR036249">
    <property type="entry name" value="Thioredoxin-like_sf"/>
</dbReference>
<name>A0ABR1G7A0_AURAN</name>
<feature type="region of interest" description="Disordered" evidence="5">
    <location>
        <begin position="133"/>
        <end position="154"/>
    </location>
</feature>
<gene>
    <name evidence="7" type="ORF">SO694_00043145</name>
</gene>
<dbReference type="SUPFAM" id="SSF48452">
    <property type="entry name" value="TPR-like"/>
    <property type="match status" value="1"/>
</dbReference>
<evidence type="ECO:0000256" key="4">
    <source>
        <dbReference type="SAM" id="Coils"/>
    </source>
</evidence>
<dbReference type="SUPFAM" id="SSF52833">
    <property type="entry name" value="Thioredoxin-like"/>
    <property type="match status" value="1"/>
</dbReference>
<keyword evidence="2" id="KW-0223">Dioxygenase</keyword>
<proteinExistence type="inferred from homology"/>
<dbReference type="PANTHER" id="PTHR46332">
    <property type="entry name" value="ASPARTATE BETA-HYDROXYLASE DOMAIN-CONTAINING PROTEIN 2"/>
    <property type="match status" value="1"/>
</dbReference>
<feature type="domain" description="Aspartyl/asparaginy/proline hydroxylase" evidence="6">
    <location>
        <begin position="660"/>
        <end position="784"/>
    </location>
</feature>
<sequence length="801" mass="87677">MGRGGKVFKVRTIREYDVAVAHSAGRVVVLLATRTTLMHCCNFEDTFKGLSAKFPDVTFCRVAWEECEYSLVEQRFKGETVRGIETFPYCRFFLDGRQQDWWEGEDASAYVTKIENLRRRLADVRARASDVAEEAAKPAALPPPPPAEKEKKTKKKKDAYAVVLEFKGGGRRDCTLRIGVPKKWRAGPVSALVEAFADRFNDTRVGVKPLAADLLRASTRRAEGPAVAVAADAVVEDAFAGAAKDASGAFYLDLEEVAAAGPSAGDLVLREILATRGAHAPKKHREGAVAGGFILDKIRRNNPEAARAADELLALNEELRALRLTARAAGEELVAAQEQASPGALRDATAPTPEMARVLQEVVQLLQSKDGDPRANAINAAEILEHEGARYGGVTNVELHALAASCDERLGRDTDARGHLERARDLLGSADEARYPQQVKAWAAVSSRLLQLETRAVQQRGDESRAGEAVRISKALTAMEKWEPTRWLGHAEVAKAVNDPVEAEEAYRAALDRDASLRRAYFGLCQVLEQSQDKGYKKRVRDVAKRAVKNDVWLRVNQRPSQFSPKLAAQQFWVAKRASDTLKDADDAGEADDVVHAPGALELDLVFGFATNLERAWAGSKADFDMSVRNADGHHDIYCSPMTDARWTHRKEKEALRSIAPLFTQGQKIAPMCARFPRAAQAVEEWREAIQAAGCGVAEAYLTVLKPGAREPAHCGPSNCVLTAQLAVKCPDGGVAVTRCGDRTESLKEGECVVLDDSFEHERRNNAKPGGDDLVLLIVQFWHPGVPPEFRSPDGLQFFAP</sequence>
<reference evidence="7 8" key="1">
    <citation type="submission" date="2024-03" db="EMBL/GenBank/DDBJ databases">
        <title>Aureococcus anophagefferens CCMP1851 and Kratosvirus quantuckense: Draft genome of a second virus-susceptible host strain in the model system.</title>
        <authorList>
            <person name="Chase E."/>
            <person name="Truchon A.R."/>
            <person name="Schepens W."/>
            <person name="Wilhelm S.W."/>
        </authorList>
    </citation>
    <scope>NUCLEOTIDE SEQUENCE [LARGE SCALE GENOMIC DNA]</scope>
    <source>
        <strain evidence="7 8">CCMP1851</strain>
    </source>
</reference>
<evidence type="ECO:0000259" key="6">
    <source>
        <dbReference type="Pfam" id="PF05118"/>
    </source>
</evidence>
<accession>A0ABR1G7A0</accession>
<dbReference type="InterPro" id="IPR011990">
    <property type="entry name" value="TPR-like_helical_dom_sf"/>
</dbReference>
<organism evidence="7 8">
    <name type="scientific">Aureococcus anophagefferens</name>
    <name type="common">Harmful bloom alga</name>
    <dbReference type="NCBI Taxonomy" id="44056"/>
    <lineage>
        <taxon>Eukaryota</taxon>
        <taxon>Sar</taxon>
        <taxon>Stramenopiles</taxon>
        <taxon>Ochrophyta</taxon>
        <taxon>Pelagophyceae</taxon>
        <taxon>Pelagomonadales</taxon>
        <taxon>Pelagomonadaceae</taxon>
        <taxon>Aureococcus</taxon>
    </lineage>
</organism>
<dbReference type="PANTHER" id="PTHR46332:SF5">
    <property type="entry name" value="ASPARTATE BETA-HYDROXYLASE DOMAIN CONTAINING 2"/>
    <property type="match status" value="1"/>
</dbReference>
<dbReference type="Gene3D" id="3.40.30.10">
    <property type="entry name" value="Glutaredoxin"/>
    <property type="match status" value="1"/>
</dbReference>
<dbReference type="InterPro" id="IPR007803">
    <property type="entry name" value="Asp/Arg/Pro-Hydrxlase"/>
</dbReference>